<dbReference type="Gene3D" id="1.20.1280.50">
    <property type="match status" value="1"/>
</dbReference>
<feature type="domain" description="F-box" evidence="1">
    <location>
        <begin position="24"/>
        <end position="63"/>
    </location>
</feature>
<name>A0AAD8WSE0_LOLMU</name>
<reference evidence="2" key="1">
    <citation type="submission" date="2023-07" db="EMBL/GenBank/DDBJ databases">
        <title>A chromosome-level genome assembly of Lolium multiflorum.</title>
        <authorList>
            <person name="Chen Y."/>
            <person name="Copetti D."/>
            <person name="Kolliker R."/>
            <person name="Studer B."/>
        </authorList>
    </citation>
    <scope>NUCLEOTIDE SEQUENCE</scope>
    <source>
        <strain evidence="2">02402/16</strain>
        <tissue evidence="2">Leaf</tissue>
    </source>
</reference>
<dbReference type="CDD" id="cd22157">
    <property type="entry name" value="F-box_AtFBW1-like"/>
    <property type="match status" value="1"/>
</dbReference>
<dbReference type="InterPro" id="IPR013187">
    <property type="entry name" value="F-box-assoc_dom_typ3"/>
</dbReference>
<dbReference type="PANTHER" id="PTHR31111">
    <property type="entry name" value="BNAA05G37150D PROTEIN-RELATED"/>
    <property type="match status" value="1"/>
</dbReference>
<dbReference type="AlphaFoldDB" id="A0AAD8WSE0"/>
<evidence type="ECO:0000313" key="3">
    <source>
        <dbReference type="Proteomes" id="UP001231189"/>
    </source>
</evidence>
<keyword evidence="3" id="KW-1185">Reference proteome</keyword>
<dbReference type="PANTHER" id="PTHR31111:SF133">
    <property type="entry name" value="OS07G0196600 PROTEIN"/>
    <property type="match status" value="1"/>
</dbReference>
<dbReference type="SUPFAM" id="SSF81383">
    <property type="entry name" value="F-box domain"/>
    <property type="match status" value="1"/>
</dbReference>
<sequence length="436" mass="49657">MFSAPTMGMKKIMRSKRKQQQGTILDELVFEILIRLPVKSLVRFKAVSKAWQAIMSDPFFIRAQLGCSKQRQRHDPSSFLITPQVLLEPDCTAEEHAVKAMSTDIHFYRWNLREFDCSSSTTTLICRRRFPDGEFGAVSHLAHCDGLVLLPTSTKAYVFNPATGDVLALPASQRNMLRNVMALPAGLVLDASTGRYKVARFFFRARKIKRWDIDTMGMEVFTIGGGGEDDKDPSWRETLVHPPYPVQSAQTGTHCKGHLLFFINKHHQEQPPNGLLRFSLQDETFGVTPFPSNMESAVDDEDIFAQELDGELCCSYVSKSSQRLLIWITRDVQDPQWGCRYVIDLRDDCRPMASLGSMAALGSDGILLRRGNFIFRYDFEVNGVREDEIFDMSRLIYFGPIEDTVGHVWKNVAWFDLISYSESLVPITRAYRPKML</sequence>
<dbReference type="Pfam" id="PF08268">
    <property type="entry name" value="FBA_3"/>
    <property type="match status" value="1"/>
</dbReference>
<dbReference type="InterPro" id="IPR017451">
    <property type="entry name" value="F-box-assoc_interact_dom"/>
</dbReference>
<dbReference type="InterPro" id="IPR036047">
    <property type="entry name" value="F-box-like_dom_sf"/>
</dbReference>
<comment type="caution">
    <text evidence="2">The sequence shown here is derived from an EMBL/GenBank/DDBJ whole genome shotgun (WGS) entry which is preliminary data.</text>
</comment>
<dbReference type="NCBIfam" id="TIGR01640">
    <property type="entry name" value="F_box_assoc_1"/>
    <property type="match status" value="1"/>
</dbReference>
<protein>
    <recommendedName>
        <fullName evidence="1">F-box domain-containing protein</fullName>
    </recommendedName>
</protein>
<dbReference type="Proteomes" id="UP001231189">
    <property type="component" value="Unassembled WGS sequence"/>
</dbReference>
<organism evidence="2 3">
    <name type="scientific">Lolium multiflorum</name>
    <name type="common">Italian ryegrass</name>
    <name type="synonym">Lolium perenne subsp. multiflorum</name>
    <dbReference type="NCBI Taxonomy" id="4521"/>
    <lineage>
        <taxon>Eukaryota</taxon>
        <taxon>Viridiplantae</taxon>
        <taxon>Streptophyta</taxon>
        <taxon>Embryophyta</taxon>
        <taxon>Tracheophyta</taxon>
        <taxon>Spermatophyta</taxon>
        <taxon>Magnoliopsida</taxon>
        <taxon>Liliopsida</taxon>
        <taxon>Poales</taxon>
        <taxon>Poaceae</taxon>
        <taxon>BOP clade</taxon>
        <taxon>Pooideae</taxon>
        <taxon>Poodae</taxon>
        <taxon>Poeae</taxon>
        <taxon>Poeae Chloroplast Group 2 (Poeae type)</taxon>
        <taxon>Loliodinae</taxon>
        <taxon>Loliinae</taxon>
        <taxon>Lolium</taxon>
    </lineage>
</organism>
<dbReference type="InterPro" id="IPR001810">
    <property type="entry name" value="F-box_dom"/>
</dbReference>
<evidence type="ECO:0000313" key="2">
    <source>
        <dbReference type="EMBL" id="KAK1678855.1"/>
    </source>
</evidence>
<accession>A0AAD8WSE0</accession>
<dbReference type="SMART" id="SM00256">
    <property type="entry name" value="FBOX"/>
    <property type="match status" value="1"/>
</dbReference>
<dbReference type="Pfam" id="PF00646">
    <property type="entry name" value="F-box"/>
    <property type="match status" value="1"/>
</dbReference>
<gene>
    <name evidence="2" type="ORF">QYE76_039703</name>
</gene>
<proteinExistence type="predicted"/>
<dbReference type="EMBL" id="JAUUTY010000002">
    <property type="protein sequence ID" value="KAK1678855.1"/>
    <property type="molecule type" value="Genomic_DNA"/>
</dbReference>
<evidence type="ECO:0000259" key="1">
    <source>
        <dbReference type="SMART" id="SM00256"/>
    </source>
</evidence>